<dbReference type="InterPro" id="IPR016924">
    <property type="entry name" value="UCP029543"/>
</dbReference>
<evidence type="ECO:0000256" key="2">
    <source>
        <dbReference type="SAM" id="SignalP"/>
    </source>
</evidence>
<feature type="transmembrane region" description="Helical" evidence="1">
    <location>
        <begin position="94"/>
        <end position="120"/>
    </location>
</feature>
<dbReference type="InterPro" id="IPR046735">
    <property type="entry name" value="PA2779-like"/>
</dbReference>
<evidence type="ECO:0000313" key="4">
    <source>
        <dbReference type="Proteomes" id="UP000276260"/>
    </source>
</evidence>
<keyword evidence="1" id="KW-1133">Transmembrane helix</keyword>
<dbReference type="AlphaFoldDB" id="A0A3P3QJ00"/>
<sequence>MNKFLKASMLCPMLVLGMGQASAAVFSSEQVIAKQQFNFNKQQVLSFVDSAEVQNKLIELGVSPADAKQRIANMTAEELNALNTQMNDMPAGGVVGAIVTVLAIIALLDLLGVTDVYPFINPINR</sequence>
<evidence type="ECO:0000256" key="1">
    <source>
        <dbReference type="SAM" id="Phobius"/>
    </source>
</evidence>
<keyword evidence="4" id="KW-1185">Reference proteome</keyword>
<dbReference type="OrthoDB" id="6401969at2"/>
<feature type="chain" id="PRO_5018632678" description="PA2779 family protein" evidence="2">
    <location>
        <begin position="24"/>
        <end position="125"/>
    </location>
</feature>
<dbReference type="Proteomes" id="UP000276260">
    <property type="component" value="Unassembled WGS sequence"/>
</dbReference>
<organism evidence="3 4">
    <name type="scientific">Rheinheimera mesophila</name>
    <dbReference type="NCBI Taxonomy" id="1547515"/>
    <lineage>
        <taxon>Bacteria</taxon>
        <taxon>Pseudomonadati</taxon>
        <taxon>Pseudomonadota</taxon>
        <taxon>Gammaproteobacteria</taxon>
        <taxon>Chromatiales</taxon>
        <taxon>Chromatiaceae</taxon>
        <taxon>Rheinheimera</taxon>
    </lineage>
</organism>
<accession>A0A3P3QJ00</accession>
<reference evidence="3 4" key="1">
    <citation type="submission" date="2018-11" db="EMBL/GenBank/DDBJ databases">
        <title>Draft genome analysis of Rheinheimera mesophila isolated from an industrial waste site.</title>
        <authorList>
            <person name="Yu Q."/>
            <person name="Qi Y."/>
            <person name="Zhang H."/>
            <person name="Lu Y."/>
            <person name="Pu J."/>
        </authorList>
    </citation>
    <scope>NUCLEOTIDE SEQUENCE [LARGE SCALE GENOMIC DNA]</scope>
    <source>
        <strain evidence="3 4">IITR13</strain>
    </source>
</reference>
<dbReference type="NCBIfam" id="NF033919">
    <property type="entry name" value="PA2779_fam"/>
    <property type="match status" value="1"/>
</dbReference>
<dbReference type="PIRSF" id="PIRSF029543">
    <property type="entry name" value="UCP029543"/>
    <property type="match status" value="1"/>
</dbReference>
<protein>
    <recommendedName>
        <fullName evidence="5">PA2779 family protein</fullName>
    </recommendedName>
</protein>
<keyword evidence="2" id="KW-0732">Signal</keyword>
<dbReference type="Pfam" id="PF20332">
    <property type="entry name" value="DUF6627"/>
    <property type="match status" value="1"/>
</dbReference>
<name>A0A3P3QJ00_9GAMM</name>
<dbReference type="RefSeq" id="WP_046519917.1">
    <property type="nucleotide sequence ID" value="NZ_LAVS01000020.1"/>
</dbReference>
<keyword evidence="1" id="KW-0812">Transmembrane</keyword>
<feature type="signal peptide" evidence="2">
    <location>
        <begin position="1"/>
        <end position="23"/>
    </location>
</feature>
<evidence type="ECO:0008006" key="5">
    <source>
        <dbReference type="Google" id="ProtNLM"/>
    </source>
</evidence>
<comment type="caution">
    <text evidence="3">The sequence shown here is derived from an EMBL/GenBank/DDBJ whole genome shotgun (WGS) entry which is preliminary data.</text>
</comment>
<proteinExistence type="predicted"/>
<keyword evidence="1" id="KW-0472">Membrane</keyword>
<gene>
    <name evidence="3" type="ORF">EIK76_09675</name>
</gene>
<evidence type="ECO:0000313" key="3">
    <source>
        <dbReference type="EMBL" id="RRJ21144.1"/>
    </source>
</evidence>
<dbReference type="EMBL" id="RRCF01000002">
    <property type="protein sequence ID" value="RRJ21144.1"/>
    <property type="molecule type" value="Genomic_DNA"/>
</dbReference>